<gene>
    <name evidence="2" type="ORF">LXM26_24860</name>
</gene>
<dbReference type="Pfam" id="PF00561">
    <property type="entry name" value="Abhydrolase_1"/>
    <property type="match status" value="1"/>
</dbReference>
<evidence type="ECO:0000259" key="1">
    <source>
        <dbReference type="Pfam" id="PF00561"/>
    </source>
</evidence>
<dbReference type="GO" id="GO:0016020">
    <property type="term" value="C:membrane"/>
    <property type="evidence" value="ECO:0007669"/>
    <property type="project" value="TreeGrafter"/>
</dbReference>
<dbReference type="Proteomes" id="UP001139000">
    <property type="component" value="Unassembled WGS sequence"/>
</dbReference>
<evidence type="ECO:0000313" key="2">
    <source>
        <dbReference type="EMBL" id="MCF0064766.1"/>
    </source>
</evidence>
<proteinExistence type="predicted"/>
<reference evidence="2" key="1">
    <citation type="submission" date="2021-12" db="EMBL/GenBank/DDBJ databases">
        <title>Novel species in genus Dyadobacter.</title>
        <authorList>
            <person name="Ma C."/>
        </authorList>
    </citation>
    <scope>NUCLEOTIDE SEQUENCE</scope>
    <source>
        <strain evidence="2">LJ419</strain>
    </source>
</reference>
<dbReference type="Gene3D" id="3.40.50.1820">
    <property type="entry name" value="alpha/beta hydrolase"/>
    <property type="match status" value="1"/>
</dbReference>
<organism evidence="2 3">
    <name type="scientific">Dyadobacter chenwenxiniae</name>
    <dbReference type="NCBI Taxonomy" id="2906456"/>
    <lineage>
        <taxon>Bacteria</taxon>
        <taxon>Pseudomonadati</taxon>
        <taxon>Bacteroidota</taxon>
        <taxon>Cytophagia</taxon>
        <taxon>Cytophagales</taxon>
        <taxon>Spirosomataceae</taxon>
        <taxon>Dyadobacter</taxon>
    </lineage>
</organism>
<dbReference type="InterPro" id="IPR050266">
    <property type="entry name" value="AB_hydrolase_sf"/>
</dbReference>
<accession>A0A9X1TFX2</accession>
<dbReference type="RefSeq" id="WP_234657734.1">
    <property type="nucleotide sequence ID" value="NZ_CP094997.1"/>
</dbReference>
<dbReference type="InterPro" id="IPR000073">
    <property type="entry name" value="AB_hydrolase_1"/>
</dbReference>
<comment type="caution">
    <text evidence="2">The sequence shown here is derived from an EMBL/GenBank/DDBJ whole genome shotgun (WGS) entry which is preliminary data.</text>
</comment>
<sequence length="289" mass="32120">MKKEASIILIFLFIFCEKGICEKLLPVEKQIKISDDLTLHYVEQGAPDGDVVILLHGYSDSWHSYELVLPLLPKSLHVYAVSMRGHGNSSKPDGSYHPDVLAGDIVAFMQKLGIHKAAVVGHSLGATVAQSFATHYPEKTAAMVLVGAFAHFNKKVIYDFKSAVDSLQDPVDAAFAHEFQKSTLYRPVSGHFFETVVNESTKLPVRVWKAAVSAMITCNYLDNLQQISVPTLLIWGDQDVFTPIEDQQLLHKAIKGSKLRILKKVGHAVHWEEPERFSKDLVAFLGEAL</sequence>
<name>A0A9X1TFX2_9BACT</name>
<dbReference type="AlphaFoldDB" id="A0A9X1TFX2"/>
<dbReference type="InterPro" id="IPR029058">
    <property type="entry name" value="AB_hydrolase_fold"/>
</dbReference>
<dbReference type="PANTHER" id="PTHR43798">
    <property type="entry name" value="MONOACYLGLYCEROL LIPASE"/>
    <property type="match status" value="1"/>
</dbReference>
<dbReference type="PANTHER" id="PTHR43798:SF33">
    <property type="entry name" value="HYDROLASE, PUTATIVE (AFU_ORTHOLOGUE AFUA_2G14860)-RELATED"/>
    <property type="match status" value="1"/>
</dbReference>
<keyword evidence="3" id="KW-1185">Reference proteome</keyword>
<dbReference type="GO" id="GO:0016787">
    <property type="term" value="F:hydrolase activity"/>
    <property type="evidence" value="ECO:0007669"/>
    <property type="project" value="UniProtKB-KW"/>
</dbReference>
<dbReference type="PRINTS" id="PR00111">
    <property type="entry name" value="ABHYDROLASE"/>
</dbReference>
<evidence type="ECO:0000313" key="3">
    <source>
        <dbReference type="Proteomes" id="UP001139000"/>
    </source>
</evidence>
<dbReference type="SUPFAM" id="SSF53474">
    <property type="entry name" value="alpha/beta-Hydrolases"/>
    <property type="match status" value="1"/>
</dbReference>
<dbReference type="EMBL" id="JAJTTC010000008">
    <property type="protein sequence ID" value="MCF0064766.1"/>
    <property type="molecule type" value="Genomic_DNA"/>
</dbReference>
<keyword evidence="2" id="KW-0378">Hydrolase</keyword>
<protein>
    <submittedName>
        <fullName evidence="2">Alpha/beta hydrolase</fullName>
    </submittedName>
</protein>
<feature type="domain" description="AB hydrolase-1" evidence="1">
    <location>
        <begin position="51"/>
        <end position="274"/>
    </location>
</feature>